<accession>T0ZXH8</accession>
<dbReference type="InterPro" id="IPR013216">
    <property type="entry name" value="Methyltransf_11"/>
</dbReference>
<comment type="caution">
    <text evidence="2">The sequence shown here is derived from an EMBL/GenBank/DDBJ whole genome shotgun (WGS) entry which is preliminary data.</text>
</comment>
<reference evidence="2" key="1">
    <citation type="submission" date="2013-08" db="EMBL/GenBank/DDBJ databases">
        <authorList>
            <person name="Mendez C."/>
            <person name="Richter M."/>
            <person name="Ferrer M."/>
            <person name="Sanchez J."/>
        </authorList>
    </citation>
    <scope>NUCLEOTIDE SEQUENCE</scope>
</reference>
<dbReference type="InterPro" id="IPR029063">
    <property type="entry name" value="SAM-dependent_MTases_sf"/>
</dbReference>
<dbReference type="EC" id="2.1.1.-" evidence="2"/>
<evidence type="ECO:0000313" key="2">
    <source>
        <dbReference type="EMBL" id="EQD49273.1"/>
    </source>
</evidence>
<dbReference type="InterPro" id="IPR050508">
    <property type="entry name" value="Methyltransf_Superfamily"/>
</dbReference>
<keyword evidence="2" id="KW-0808">Transferase</keyword>
<keyword evidence="2" id="KW-0489">Methyltransferase</keyword>
<dbReference type="CDD" id="cd02440">
    <property type="entry name" value="AdoMet_MTases"/>
    <property type="match status" value="1"/>
</dbReference>
<feature type="non-terminal residue" evidence="2">
    <location>
        <position position="184"/>
    </location>
</feature>
<feature type="non-terminal residue" evidence="2">
    <location>
        <position position="1"/>
    </location>
</feature>
<evidence type="ECO:0000259" key="1">
    <source>
        <dbReference type="Pfam" id="PF08241"/>
    </source>
</evidence>
<protein>
    <submittedName>
        <fullName evidence="2">Methyltransferase type 11</fullName>
        <ecNumber evidence="2">2.1.1.-</ecNumber>
    </submittedName>
</protein>
<proteinExistence type="predicted"/>
<name>T0ZXH8_9ZZZZ</name>
<dbReference type="GO" id="GO:0032259">
    <property type="term" value="P:methylation"/>
    <property type="evidence" value="ECO:0007669"/>
    <property type="project" value="UniProtKB-KW"/>
</dbReference>
<dbReference type="Pfam" id="PF08241">
    <property type="entry name" value="Methyltransf_11"/>
    <property type="match status" value="1"/>
</dbReference>
<dbReference type="AlphaFoldDB" id="T0ZXH8"/>
<dbReference type="PANTHER" id="PTHR42912">
    <property type="entry name" value="METHYLTRANSFERASE"/>
    <property type="match status" value="1"/>
</dbReference>
<feature type="domain" description="Methyltransferase type 11" evidence="1">
    <location>
        <begin position="3"/>
        <end position="94"/>
    </location>
</feature>
<dbReference type="SUPFAM" id="SSF53335">
    <property type="entry name" value="S-adenosyl-L-methionine-dependent methyltransferases"/>
    <property type="match status" value="1"/>
</dbReference>
<organism evidence="2">
    <name type="scientific">mine drainage metagenome</name>
    <dbReference type="NCBI Taxonomy" id="410659"/>
    <lineage>
        <taxon>unclassified sequences</taxon>
        <taxon>metagenomes</taxon>
        <taxon>ecological metagenomes</taxon>
    </lineage>
</organism>
<reference evidence="2" key="2">
    <citation type="journal article" date="2014" name="ISME J.">
        <title>Microbial stratification in low pH oxic and suboxic macroscopic growths along an acid mine drainage.</title>
        <authorList>
            <person name="Mendez-Garcia C."/>
            <person name="Mesa V."/>
            <person name="Sprenger R.R."/>
            <person name="Richter M."/>
            <person name="Diez M.S."/>
            <person name="Solano J."/>
            <person name="Bargiela R."/>
            <person name="Golyshina O.V."/>
            <person name="Manteca A."/>
            <person name="Ramos J.L."/>
            <person name="Gallego J.R."/>
            <person name="Llorente I."/>
            <person name="Martins Dos Santos V.A."/>
            <person name="Jensen O.N."/>
            <person name="Pelaez A.I."/>
            <person name="Sanchez J."/>
            <person name="Ferrer M."/>
        </authorList>
    </citation>
    <scope>NUCLEOTIDE SEQUENCE</scope>
</reference>
<dbReference type="EMBL" id="AUZY01007644">
    <property type="protein sequence ID" value="EQD49273.1"/>
    <property type="molecule type" value="Genomic_DNA"/>
</dbReference>
<sequence>VLVDLGCGSGFWLDHYADEAEVVVGVEPDAELLAMARARNARARVVAGSAEHIPLPDSSVDVVHARFAYFFPPGCEAGLAEVRRVLRPGGRVVVIDNDYRHGQFAQLLARSARAAAQGRGETTDAWWDAQHAQRVEVMSEWRFDHRSALESVLRLEFPAELADSWLGEHPNDMGLSYGYVLFAL</sequence>
<gene>
    <name evidence="2" type="ORF">B1B_11722</name>
</gene>
<dbReference type="Gene3D" id="3.40.50.150">
    <property type="entry name" value="Vaccinia Virus protein VP39"/>
    <property type="match status" value="1"/>
</dbReference>
<dbReference type="GO" id="GO:0008757">
    <property type="term" value="F:S-adenosylmethionine-dependent methyltransferase activity"/>
    <property type="evidence" value="ECO:0007669"/>
    <property type="project" value="InterPro"/>
</dbReference>